<keyword evidence="1" id="KW-0812">Transmembrane</keyword>
<dbReference type="AlphaFoldDB" id="A8PLY4"/>
<evidence type="ECO:0000313" key="3">
    <source>
        <dbReference type="Proteomes" id="UP000054075"/>
    </source>
</evidence>
<keyword evidence="3" id="KW-1185">Reference proteome</keyword>
<organism evidence="2 3">
    <name type="scientific">Rickettsiella grylli</name>
    <dbReference type="NCBI Taxonomy" id="59196"/>
    <lineage>
        <taxon>Bacteria</taxon>
        <taxon>Pseudomonadati</taxon>
        <taxon>Pseudomonadota</taxon>
        <taxon>Gammaproteobacteria</taxon>
        <taxon>Legionellales</taxon>
        <taxon>Coxiellaceae</taxon>
        <taxon>Rickettsiella</taxon>
    </lineage>
</organism>
<keyword evidence="1" id="KW-0472">Membrane</keyword>
<comment type="caution">
    <text evidence="2">The sequence shown here is derived from an EMBL/GenBank/DDBJ whole genome shotgun (WGS) entry which is preliminary data.</text>
</comment>
<dbReference type="EMBL" id="AAQJ02000001">
    <property type="protein sequence ID" value="EDP46589.1"/>
    <property type="molecule type" value="Genomic_DNA"/>
</dbReference>
<proteinExistence type="predicted"/>
<feature type="transmembrane region" description="Helical" evidence="1">
    <location>
        <begin position="84"/>
        <end position="106"/>
    </location>
</feature>
<accession>A8PLY4</accession>
<dbReference type="Proteomes" id="UP000054075">
    <property type="component" value="Unassembled WGS sequence"/>
</dbReference>
<evidence type="ECO:0000256" key="1">
    <source>
        <dbReference type="SAM" id="Phobius"/>
    </source>
</evidence>
<feature type="transmembrane region" description="Helical" evidence="1">
    <location>
        <begin position="126"/>
        <end position="145"/>
    </location>
</feature>
<reference evidence="2" key="2">
    <citation type="submission" date="2007-10" db="EMBL/GenBank/DDBJ databases">
        <authorList>
            <person name="Myers G.S."/>
        </authorList>
    </citation>
    <scope>NUCLEOTIDE SEQUENCE [LARGE SCALE GENOMIC DNA]</scope>
</reference>
<dbReference type="RefSeq" id="WP_006035563.1">
    <property type="nucleotide sequence ID" value="NZ_AAQJ02000001.1"/>
</dbReference>
<gene>
    <name evidence="2" type="ORF">RICGR_0574</name>
</gene>
<keyword evidence="1" id="KW-1133">Transmembrane helix</keyword>
<reference evidence="2" key="1">
    <citation type="submission" date="2006-04" db="EMBL/GenBank/DDBJ databases">
        <authorList>
            <person name="Seshadri R."/>
            <person name="Federici B.A."/>
        </authorList>
    </citation>
    <scope>NUCLEOTIDE SEQUENCE [LARGE SCALE GENOMIC DNA]</scope>
</reference>
<name>A8PLY4_9COXI</name>
<evidence type="ECO:0000313" key="2">
    <source>
        <dbReference type="EMBL" id="EDP46589.1"/>
    </source>
</evidence>
<sequence length="242" mass="26927">MSEFSIKTHLLSSDSQNYLREIYSLPFAILPEKITFDSLRIQGKDPEAISTILNRLINMENDFKIKCRHLLTQAQTHLKKINKWGIGVSLFAILLSVSTILCFLFFPPAAAFIQPLSLLLGKGVYGILLVADLLPTLGLGIAKLFNLSRLKKLQRTLAHHQGITQQLVDALQNTESLMAPLENGSISHPSSSIDFIKPISPILFAVPKRNSNIFTVDHSSDVTTNDDKSIDEVCPITYRNSI</sequence>
<protein>
    <submittedName>
        <fullName evidence="2">Uncharacterized protein</fullName>
    </submittedName>
</protein>